<sequence length="183" mass="21567">MAWKSFKKEPKKCCRTHLKRSPKSTYLNFLRTYQSVHPLYNFRRLLQYGGEICSIADTAPTATTSSKVNLTQNDSQRQYPPPDARKGSRVRLLSKENVSPMDYEKKSLNATENIMRRERIIRRLPWVRKDKKQQEEKNKYNDKDADKEEDEDEDEDTDSDTDTEKEENTDTSDDDDDDDDDDE</sequence>
<dbReference type="AlphaFoldDB" id="A0A1A9ZCG1"/>
<feature type="region of interest" description="Disordered" evidence="1">
    <location>
        <begin position="63"/>
        <end position="98"/>
    </location>
</feature>
<feature type="compositionally biased region" description="Basic and acidic residues" evidence="1">
    <location>
        <begin position="132"/>
        <end position="146"/>
    </location>
</feature>
<organism evidence="2 3">
    <name type="scientific">Glossina pallidipes</name>
    <name type="common">Tsetse fly</name>
    <dbReference type="NCBI Taxonomy" id="7398"/>
    <lineage>
        <taxon>Eukaryota</taxon>
        <taxon>Metazoa</taxon>
        <taxon>Ecdysozoa</taxon>
        <taxon>Arthropoda</taxon>
        <taxon>Hexapoda</taxon>
        <taxon>Insecta</taxon>
        <taxon>Pterygota</taxon>
        <taxon>Neoptera</taxon>
        <taxon>Endopterygota</taxon>
        <taxon>Diptera</taxon>
        <taxon>Brachycera</taxon>
        <taxon>Muscomorpha</taxon>
        <taxon>Hippoboscoidea</taxon>
        <taxon>Glossinidae</taxon>
        <taxon>Glossina</taxon>
    </lineage>
</organism>
<evidence type="ECO:0000313" key="3">
    <source>
        <dbReference type="Proteomes" id="UP000092445"/>
    </source>
</evidence>
<feature type="region of interest" description="Disordered" evidence="1">
    <location>
        <begin position="128"/>
        <end position="183"/>
    </location>
</feature>
<name>A0A1A9ZCG1_GLOPL</name>
<evidence type="ECO:0000256" key="1">
    <source>
        <dbReference type="SAM" id="MobiDB-lite"/>
    </source>
</evidence>
<reference evidence="2" key="2">
    <citation type="submission" date="2020-05" db="UniProtKB">
        <authorList>
            <consortium name="EnsemblMetazoa"/>
        </authorList>
    </citation>
    <scope>IDENTIFICATION</scope>
    <source>
        <strain evidence="2">IAEA</strain>
    </source>
</reference>
<reference evidence="3" key="1">
    <citation type="submission" date="2014-03" db="EMBL/GenBank/DDBJ databases">
        <authorList>
            <person name="Aksoy S."/>
            <person name="Warren W."/>
            <person name="Wilson R.K."/>
        </authorList>
    </citation>
    <scope>NUCLEOTIDE SEQUENCE [LARGE SCALE GENOMIC DNA]</scope>
    <source>
        <strain evidence="3">IAEA</strain>
    </source>
</reference>
<dbReference type="VEuPathDB" id="VectorBase:GPAI010469"/>
<evidence type="ECO:0000313" key="2">
    <source>
        <dbReference type="EnsemblMetazoa" id="GPAI010469-PA"/>
    </source>
</evidence>
<accession>A0A1A9ZCG1</accession>
<dbReference type="Proteomes" id="UP000092445">
    <property type="component" value="Unassembled WGS sequence"/>
</dbReference>
<protein>
    <submittedName>
        <fullName evidence="2">Uncharacterized protein</fullName>
    </submittedName>
</protein>
<proteinExistence type="predicted"/>
<feature type="compositionally biased region" description="Polar residues" evidence="1">
    <location>
        <begin position="63"/>
        <end position="78"/>
    </location>
</feature>
<keyword evidence="3" id="KW-1185">Reference proteome</keyword>
<dbReference type="EnsemblMetazoa" id="GPAI010469-RA">
    <property type="protein sequence ID" value="GPAI010469-PA"/>
    <property type="gene ID" value="GPAI010469"/>
</dbReference>
<feature type="compositionally biased region" description="Acidic residues" evidence="1">
    <location>
        <begin position="147"/>
        <end position="183"/>
    </location>
</feature>